<proteinExistence type="predicted"/>
<protein>
    <submittedName>
        <fullName evidence="1">Uncharacterized protein</fullName>
    </submittedName>
</protein>
<gene>
    <name evidence="1" type="ORF">JAAARDRAFT_189780</name>
</gene>
<organism evidence="1 2">
    <name type="scientific">Jaapia argillacea MUCL 33604</name>
    <dbReference type="NCBI Taxonomy" id="933084"/>
    <lineage>
        <taxon>Eukaryota</taxon>
        <taxon>Fungi</taxon>
        <taxon>Dikarya</taxon>
        <taxon>Basidiomycota</taxon>
        <taxon>Agaricomycotina</taxon>
        <taxon>Agaricomycetes</taxon>
        <taxon>Agaricomycetidae</taxon>
        <taxon>Jaapiales</taxon>
        <taxon>Jaapiaceae</taxon>
        <taxon>Jaapia</taxon>
    </lineage>
</organism>
<dbReference type="Proteomes" id="UP000027265">
    <property type="component" value="Unassembled WGS sequence"/>
</dbReference>
<dbReference type="AlphaFoldDB" id="A0A067QIP2"/>
<dbReference type="EMBL" id="KL197711">
    <property type="protein sequence ID" value="KDQ62456.1"/>
    <property type="molecule type" value="Genomic_DNA"/>
</dbReference>
<dbReference type="Gene3D" id="3.40.50.1010">
    <property type="entry name" value="5'-nuclease"/>
    <property type="match status" value="1"/>
</dbReference>
<reference evidence="2" key="1">
    <citation type="journal article" date="2014" name="Proc. Natl. Acad. Sci. U.S.A.">
        <title>Extensive sampling of basidiomycete genomes demonstrates inadequacy of the white-rot/brown-rot paradigm for wood decay fungi.</title>
        <authorList>
            <person name="Riley R."/>
            <person name="Salamov A.A."/>
            <person name="Brown D.W."/>
            <person name="Nagy L.G."/>
            <person name="Floudas D."/>
            <person name="Held B.W."/>
            <person name="Levasseur A."/>
            <person name="Lombard V."/>
            <person name="Morin E."/>
            <person name="Otillar R."/>
            <person name="Lindquist E.A."/>
            <person name="Sun H."/>
            <person name="LaButti K.M."/>
            <person name="Schmutz J."/>
            <person name="Jabbour D."/>
            <person name="Luo H."/>
            <person name="Baker S.E."/>
            <person name="Pisabarro A.G."/>
            <person name="Walton J.D."/>
            <person name="Blanchette R.A."/>
            <person name="Henrissat B."/>
            <person name="Martin F."/>
            <person name="Cullen D."/>
            <person name="Hibbett D.S."/>
            <person name="Grigoriev I.V."/>
        </authorList>
    </citation>
    <scope>NUCLEOTIDE SEQUENCE [LARGE SCALE GENOMIC DNA]</scope>
    <source>
        <strain evidence="2">MUCL 33604</strain>
    </source>
</reference>
<dbReference type="HOGENOM" id="CLU_2399987_0_0_1"/>
<name>A0A067QIP2_9AGAM</name>
<sequence length="93" mass="10154">MGDDSVVVDVNEALVKDEEREDDEDDTPDIQALKLCAQKLQWTVVVPHLVIMELNGLSSSNTPELAHAASAALFFITSITLFSRSLHDLYPGG</sequence>
<evidence type="ECO:0000313" key="1">
    <source>
        <dbReference type="EMBL" id="KDQ62456.1"/>
    </source>
</evidence>
<accession>A0A067QIP2</accession>
<keyword evidence="2" id="KW-1185">Reference proteome</keyword>
<evidence type="ECO:0000313" key="2">
    <source>
        <dbReference type="Proteomes" id="UP000027265"/>
    </source>
</evidence>
<dbReference type="OrthoDB" id="2691452at2759"/>
<dbReference type="InParanoid" id="A0A067QIP2"/>